<evidence type="ECO:0000259" key="2">
    <source>
        <dbReference type="Pfam" id="PF00144"/>
    </source>
</evidence>
<gene>
    <name evidence="3" type="ORF">CDQ91_02310</name>
</gene>
<dbReference type="SUPFAM" id="SSF56601">
    <property type="entry name" value="beta-lactamase/transpeptidase-like"/>
    <property type="match status" value="1"/>
</dbReference>
<organism evidence="3 4">
    <name type="scientific">Sphingopyxis witflariensis</name>
    <dbReference type="NCBI Taxonomy" id="173675"/>
    <lineage>
        <taxon>Bacteria</taxon>
        <taxon>Pseudomonadati</taxon>
        <taxon>Pseudomonadota</taxon>
        <taxon>Alphaproteobacteria</taxon>
        <taxon>Sphingomonadales</taxon>
        <taxon>Sphingomonadaceae</taxon>
        <taxon>Sphingopyxis</taxon>
    </lineage>
</organism>
<dbReference type="Gene3D" id="3.40.710.10">
    <property type="entry name" value="DD-peptidase/beta-lactamase superfamily"/>
    <property type="match status" value="1"/>
</dbReference>
<dbReference type="InterPro" id="IPR012338">
    <property type="entry name" value="Beta-lactam/transpept-like"/>
</dbReference>
<dbReference type="Proteomes" id="UP000197097">
    <property type="component" value="Unassembled WGS sequence"/>
</dbReference>
<feature type="domain" description="Beta-lactamase-related" evidence="2">
    <location>
        <begin position="191"/>
        <end position="462"/>
    </location>
</feature>
<protein>
    <submittedName>
        <fullName evidence="3">Serine hydrolase</fullName>
    </submittedName>
</protein>
<feature type="signal peptide" evidence="1">
    <location>
        <begin position="1"/>
        <end position="37"/>
    </location>
</feature>
<keyword evidence="4" id="KW-1185">Reference proteome</keyword>
<dbReference type="Pfam" id="PF00144">
    <property type="entry name" value="Beta-lactamase"/>
    <property type="match status" value="1"/>
</dbReference>
<comment type="caution">
    <text evidence="3">The sequence shown here is derived from an EMBL/GenBank/DDBJ whole genome shotgun (WGS) entry which is preliminary data.</text>
</comment>
<dbReference type="AlphaFoldDB" id="A0A246K5K8"/>
<dbReference type="InterPro" id="IPR050789">
    <property type="entry name" value="Diverse_Enzym_Activities"/>
</dbReference>
<evidence type="ECO:0000256" key="1">
    <source>
        <dbReference type="SAM" id="SignalP"/>
    </source>
</evidence>
<dbReference type="PANTHER" id="PTHR43283:SF7">
    <property type="entry name" value="BETA-LACTAMASE-RELATED DOMAIN-CONTAINING PROTEIN"/>
    <property type="match status" value="1"/>
</dbReference>
<dbReference type="InterPro" id="IPR001466">
    <property type="entry name" value="Beta-lactam-related"/>
</dbReference>
<evidence type="ECO:0000313" key="4">
    <source>
        <dbReference type="Proteomes" id="UP000197097"/>
    </source>
</evidence>
<keyword evidence="1" id="KW-0732">Signal</keyword>
<feature type="chain" id="PRO_5012738294" evidence="1">
    <location>
        <begin position="38"/>
        <end position="493"/>
    </location>
</feature>
<sequence length="493" mass="52399">MSRPKLIDHQRRFPMIRYISNMSLAGLALSASIPALAAAPPIATPFDLGTAVSAQVACASIFVAGRAEADVLRDDVQGFAPFTKTIVLAVDRNARTVTASMPGAATRTALYRPVVGCTLLTGDVSTAVLDTQAARLKPTRGNAAKPWPMGDAPVRRLQVAAEAKLDRAALDKAVNATFDEQNKGGYPDTRAIVVVQGGAIVAERYAPGFDRNTELLGWSASKSIMGTLVGLLVDDGVLKLDDPAPVPEWQGAGDPRGKITLRQLLTMTSGLSFSESYVPGNDSIKMLFEAGDMGALAAAQPLKHEPGTSWSYSSGTTNILSRIVFQATGGTLEGMTRFAQKRLFEPTGMTSALIEPDEAGVQVGSSYAYATARDWARYGLLHLNKGRAGGKQLLSKEWLDFAVTPTPAAPQPFYGAQLWLNVAEADGEHRKLFPDVPADAVMARGHSFQIVATIPSQDAVIVRLGWTPEGQKFDWNKYVGQIAAALAPAVPAP</sequence>
<evidence type="ECO:0000313" key="3">
    <source>
        <dbReference type="EMBL" id="OWR01263.1"/>
    </source>
</evidence>
<accession>A0A246K5K8</accession>
<dbReference type="EMBL" id="NISJ01000001">
    <property type="protein sequence ID" value="OWR01263.1"/>
    <property type="molecule type" value="Genomic_DNA"/>
</dbReference>
<keyword evidence="3" id="KW-0378">Hydrolase</keyword>
<name>A0A246K5K8_9SPHN</name>
<dbReference type="PANTHER" id="PTHR43283">
    <property type="entry name" value="BETA-LACTAMASE-RELATED"/>
    <property type="match status" value="1"/>
</dbReference>
<reference evidence="3 4" key="1">
    <citation type="journal article" date="2002" name="Int. J. Syst. Evol. Microbiol.">
        <title>Sphingopyxis witflariensis sp. nov., isolated from activated sludge.</title>
        <authorList>
            <person name="Kampfer P."/>
            <person name="Witzenberger R."/>
            <person name="Denner E.B."/>
            <person name="Busse H.J."/>
            <person name="Neef A."/>
        </authorList>
    </citation>
    <scope>NUCLEOTIDE SEQUENCE [LARGE SCALE GENOMIC DNA]</scope>
    <source>
        <strain evidence="3 4">DSM 14551</strain>
    </source>
</reference>
<proteinExistence type="predicted"/>
<dbReference type="GO" id="GO:0016787">
    <property type="term" value="F:hydrolase activity"/>
    <property type="evidence" value="ECO:0007669"/>
    <property type="project" value="UniProtKB-KW"/>
</dbReference>